<name>A0A2G9TXV7_TELCI</name>
<dbReference type="EMBL" id="KZ351584">
    <property type="protein sequence ID" value="PIO62856.1"/>
    <property type="molecule type" value="Genomic_DNA"/>
</dbReference>
<proteinExistence type="predicted"/>
<gene>
    <name evidence="3" type="ORF">TELCIR_15570</name>
</gene>
<keyword evidence="4" id="KW-1185">Reference proteome</keyword>
<evidence type="ECO:0000256" key="1">
    <source>
        <dbReference type="SAM" id="SignalP"/>
    </source>
</evidence>
<dbReference type="Pfam" id="PF07245">
    <property type="entry name" value="Phlebovirus_G2"/>
    <property type="match status" value="1"/>
</dbReference>
<feature type="non-terminal residue" evidence="3">
    <location>
        <position position="1"/>
    </location>
</feature>
<accession>A0A2G9TXV7</accession>
<organism evidence="3 4">
    <name type="scientific">Teladorsagia circumcincta</name>
    <name type="common">Brown stomach worm</name>
    <name type="synonym">Ostertagia circumcincta</name>
    <dbReference type="NCBI Taxonomy" id="45464"/>
    <lineage>
        <taxon>Eukaryota</taxon>
        <taxon>Metazoa</taxon>
        <taxon>Ecdysozoa</taxon>
        <taxon>Nematoda</taxon>
        <taxon>Chromadorea</taxon>
        <taxon>Rhabditida</taxon>
        <taxon>Rhabditina</taxon>
        <taxon>Rhabditomorpha</taxon>
        <taxon>Strongyloidea</taxon>
        <taxon>Trichostrongylidae</taxon>
        <taxon>Teladorsagia</taxon>
    </lineage>
</organism>
<dbReference type="Proteomes" id="UP000230423">
    <property type="component" value="Unassembled WGS sequence"/>
</dbReference>
<feature type="chain" id="PRO_5013742214" description="Phlebovirus glycoprotein G2 fusion domain-containing protein" evidence="1">
    <location>
        <begin position="17"/>
        <end position="176"/>
    </location>
</feature>
<protein>
    <recommendedName>
        <fullName evidence="2">Phlebovirus glycoprotein G2 fusion domain-containing protein</fullName>
    </recommendedName>
</protein>
<dbReference type="SUPFAM" id="SSF56672">
    <property type="entry name" value="DNA/RNA polymerases"/>
    <property type="match status" value="1"/>
</dbReference>
<dbReference type="InterPro" id="IPR043502">
    <property type="entry name" value="DNA/RNA_pol_sf"/>
</dbReference>
<dbReference type="OrthoDB" id="5867110at2759"/>
<sequence>FTRITFGLLPSPFLLAATTHYHLDQCNDDAALVSQIKENLYVDNLIITTDTVQEAIAAYRRTKAIFNDLQMNLREFVSNDSAVSKEMEDSDKSAEKTPKREACFKLMRNDTPIHRVRMVWMNLRLACERETQMFTRDMEYHVVDISKEAATTSHKYNVNQLSVAPTVQVSSRKLEF</sequence>
<evidence type="ECO:0000259" key="2">
    <source>
        <dbReference type="Pfam" id="PF07245"/>
    </source>
</evidence>
<dbReference type="AlphaFoldDB" id="A0A2G9TXV7"/>
<keyword evidence="1" id="KW-0732">Signal</keyword>
<evidence type="ECO:0000313" key="3">
    <source>
        <dbReference type="EMBL" id="PIO62856.1"/>
    </source>
</evidence>
<dbReference type="InterPro" id="IPR009878">
    <property type="entry name" value="Phlebovirus_G2_fusion"/>
</dbReference>
<feature type="domain" description="Phlebovirus glycoprotein G2 fusion" evidence="2">
    <location>
        <begin position="98"/>
        <end position="144"/>
    </location>
</feature>
<feature type="signal peptide" evidence="1">
    <location>
        <begin position="1"/>
        <end position="16"/>
    </location>
</feature>
<reference evidence="3 4" key="1">
    <citation type="submission" date="2015-09" db="EMBL/GenBank/DDBJ databases">
        <title>Draft genome of the parasitic nematode Teladorsagia circumcincta isolate WARC Sus (inbred).</title>
        <authorList>
            <person name="Mitreva M."/>
        </authorList>
    </citation>
    <scope>NUCLEOTIDE SEQUENCE [LARGE SCALE GENOMIC DNA]</scope>
    <source>
        <strain evidence="3 4">S</strain>
    </source>
</reference>
<evidence type="ECO:0000313" key="4">
    <source>
        <dbReference type="Proteomes" id="UP000230423"/>
    </source>
</evidence>